<reference evidence="4 5" key="1">
    <citation type="submission" date="2018-05" db="EMBL/GenBank/DDBJ databases">
        <title>Complete genome sequence of Arcticibacterium luteifluviistationis SM1504T, a cytophagaceae bacterium isolated from Arctic surface seawater.</title>
        <authorList>
            <person name="Li Y."/>
            <person name="Qin Q.-L."/>
        </authorList>
    </citation>
    <scope>NUCLEOTIDE SEQUENCE [LARGE SCALE GENOMIC DNA]</scope>
    <source>
        <strain evidence="4 5">SM1504</strain>
    </source>
</reference>
<evidence type="ECO:0000313" key="4">
    <source>
        <dbReference type="EMBL" id="AWV99292.1"/>
    </source>
</evidence>
<dbReference type="Pfam" id="PF12833">
    <property type="entry name" value="HTH_18"/>
    <property type="match status" value="1"/>
</dbReference>
<dbReference type="PANTHER" id="PTHR47893:SF1">
    <property type="entry name" value="REGULATORY PROTEIN PCHR"/>
    <property type="match status" value="1"/>
</dbReference>
<protein>
    <recommendedName>
        <fullName evidence="3">HTH araC/xylS-type domain-containing protein</fullName>
    </recommendedName>
</protein>
<accession>A0A2Z4GD97</accession>
<dbReference type="SMART" id="SM00342">
    <property type="entry name" value="HTH_ARAC"/>
    <property type="match status" value="1"/>
</dbReference>
<feature type="domain" description="HTH araC/xylS-type" evidence="3">
    <location>
        <begin position="241"/>
        <end position="344"/>
    </location>
</feature>
<evidence type="ECO:0000313" key="5">
    <source>
        <dbReference type="Proteomes" id="UP000249873"/>
    </source>
</evidence>
<dbReference type="InterPro" id="IPR009057">
    <property type="entry name" value="Homeodomain-like_sf"/>
</dbReference>
<dbReference type="InterPro" id="IPR053142">
    <property type="entry name" value="PchR_regulatory_protein"/>
</dbReference>
<dbReference type="EMBL" id="CP029480">
    <property type="protein sequence ID" value="AWV99292.1"/>
    <property type="molecule type" value="Genomic_DNA"/>
</dbReference>
<organism evidence="4 5">
    <name type="scientific">Arcticibacterium luteifluviistationis</name>
    <dbReference type="NCBI Taxonomy" id="1784714"/>
    <lineage>
        <taxon>Bacteria</taxon>
        <taxon>Pseudomonadati</taxon>
        <taxon>Bacteroidota</taxon>
        <taxon>Cytophagia</taxon>
        <taxon>Cytophagales</taxon>
        <taxon>Leadbetterellaceae</taxon>
        <taxon>Arcticibacterium</taxon>
    </lineage>
</organism>
<dbReference type="GO" id="GO:0003700">
    <property type="term" value="F:DNA-binding transcription factor activity"/>
    <property type="evidence" value="ECO:0007669"/>
    <property type="project" value="InterPro"/>
</dbReference>
<dbReference type="RefSeq" id="WP_111372574.1">
    <property type="nucleotide sequence ID" value="NZ_CP029480.1"/>
</dbReference>
<evidence type="ECO:0000256" key="2">
    <source>
        <dbReference type="ARBA" id="ARBA00023163"/>
    </source>
</evidence>
<dbReference type="PANTHER" id="PTHR47893">
    <property type="entry name" value="REGULATORY PROTEIN PCHR"/>
    <property type="match status" value="1"/>
</dbReference>
<evidence type="ECO:0000256" key="1">
    <source>
        <dbReference type="ARBA" id="ARBA00023015"/>
    </source>
</evidence>
<dbReference type="InterPro" id="IPR018060">
    <property type="entry name" value="HTH_AraC"/>
</dbReference>
<dbReference type="GO" id="GO:0043565">
    <property type="term" value="F:sequence-specific DNA binding"/>
    <property type="evidence" value="ECO:0007669"/>
    <property type="project" value="InterPro"/>
</dbReference>
<dbReference type="KEGG" id="als:DJ013_14405"/>
<keyword evidence="1" id="KW-0805">Transcription regulation</keyword>
<name>A0A2Z4GD97_9BACT</name>
<proteinExistence type="predicted"/>
<keyword evidence="2" id="KW-0804">Transcription</keyword>
<gene>
    <name evidence="4" type="ORF">DJ013_14405</name>
</gene>
<dbReference type="OrthoDB" id="9793451at2"/>
<keyword evidence="5" id="KW-1185">Reference proteome</keyword>
<dbReference type="Proteomes" id="UP000249873">
    <property type="component" value="Chromosome"/>
</dbReference>
<dbReference type="Gene3D" id="1.10.10.60">
    <property type="entry name" value="Homeodomain-like"/>
    <property type="match status" value="1"/>
</dbReference>
<dbReference type="AlphaFoldDB" id="A0A2Z4GD97"/>
<dbReference type="SUPFAM" id="SSF46689">
    <property type="entry name" value="Homeodomain-like"/>
    <property type="match status" value="1"/>
</dbReference>
<sequence length="348" mass="40416">MKQFNFNIENPSTFWENILEYHDVSSPVNQFDLNKKKGSGSYSFKIIDANIQYLQFDIKLNETIKFNFYQTECAKRYKLLLFQKGSSNSVRFLNPKEQENSTDQSILDTSVDKDNSIISCHLLTQFSDIPNFIIKKDEPCTFHLLFLNQDALDEMLPDNTTLNFQYPSYTISKSSEIIGFNKVVCLDKMFTTLNNFHDLCHGNKFYKLGDFLKMLGDYFFVLRALKNSCLQAKSKLHDKDFDKLILIERKLNEAINSSPPSLKDLSEEFGICKTKMCVDFKAFYGKGIHSYYNDLKVNLVKELLMSTSQNMKEISNQLSFSNQSNCNKWFKKNAGTTPKLYRKSRESV</sequence>
<evidence type="ECO:0000259" key="3">
    <source>
        <dbReference type="PROSITE" id="PS01124"/>
    </source>
</evidence>
<dbReference type="PROSITE" id="PS01124">
    <property type="entry name" value="HTH_ARAC_FAMILY_2"/>
    <property type="match status" value="1"/>
</dbReference>